<dbReference type="KEGG" id="vnx:VNE69_07233"/>
<evidence type="ECO:0000256" key="2">
    <source>
        <dbReference type="ARBA" id="ARBA00023002"/>
    </source>
</evidence>
<sequence length="248" mass="28139">MDLLNLTVGITGGNSGIGLAIVKLLLNVCKKIIIVDDSDICEQLKDIPNVKYFQSDLNNLEVGPFEVDVFIHNVGLSIGPKTAHEPSYEEMKEIIKRNFMLPSYLTININSRKHVYIASILSYIGLDRYSLYCSSKEVIRDIVKQLEDQGHDTMVVFPYKMNSSVFNEVEDFNAIDVEYMAKEVLEGIKKDKKEIVLPRKYVLVDVLERVIPRVVMNFVLDKIATYFVKKDAIEESPSVKNLPISTSD</sequence>
<proteinExistence type="inferred from homology"/>
<evidence type="ECO:0000256" key="1">
    <source>
        <dbReference type="ARBA" id="ARBA00006484"/>
    </source>
</evidence>
<dbReference type="AlphaFoldDB" id="A0AAX4JDU1"/>
<dbReference type="EMBL" id="CP142732">
    <property type="protein sequence ID" value="WUR04167.1"/>
    <property type="molecule type" value="Genomic_DNA"/>
</dbReference>
<dbReference type="PANTHER" id="PTHR24322">
    <property type="entry name" value="PKSB"/>
    <property type="match status" value="1"/>
</dbReference>
<dbReference type="Pfam" id="PF00106">
    <property type="entry name" value="adh_short"/>
    <property type="match status" value="1"/>
</dbReference>
<dbReference type="GO" id="GO:0016616">
    <property type="term" value="F:oxidoreductase activity, acting on the CH-OH group of donors, NAD or NADP as acceptor"/>
    <property type="evidence" value="ECO:0007669"/>
    <property type="project" value="TreeGrafter"/>
</dbReference>
<dbReference type="PANTHER" id="PTHR24322:SF736">
    <property type="entry name" value="RETINOL DEHYDROGENASE 10"/>
    <property type="match status" value="1"/>
</dbReference>
<dbReference type="RefSeq" id="XP_065330312.1">
    <property type="nucleotide sequence ID" value="XM_065474240.1"/>
</dbReference>
<dbReference type="GeneID" id="90541989"/>
<keyword evidence="4" id="KW-1185">Reference proteome</keyword>
<comment type="similarity">
    <text evidence="1">Belongs to the short-chain dehydrogenases/reductases (SDR) family.</text>
</comment>
<dbReference type="SUPFAM" id="SSF51735">
    <property type="entry name" value="NAD(P)-binding Rossmann-fold domains"/>
    <property type="match status" value="1"/>
</dbReference>
<keyword evidence="2" id="KW-0560">Oxidoreductase</keyword>
<evidence type="ECO:0000313" key="3">
    <source>
        <dbReference type="EMBL" id="WUR04167.1"/>
    </source>
</evidence>
<gene>
    <name evidence="3" type="ORF">VNE69_07233</name>
</gene>
<organism evidence="3 4">
    <name type="scientific">Vairimorpha necatrix</name>
    <dbReference type="NCBI Taxonomy" id="6039"/>
    <lineage>
        <taxon>Eukaryota</taxon>
        <taxon>Fungi</taxon>
        <taxon>Fungi incertae sedis</taxon>
        <taxon>Microsporidia</taxon>
        <taxon>Nosematidae</taxon>
        <taxon>Vairimorpha</taxon>
    </lineage>
</organism>
<dbReference type="InterPro" id="IPR002347">
    <property type="entry name" value="SDR_fam"/>
</dbReference>
<dbReference type="PRINTS" id="PR00081">
    <property type="entry name" value="GDHRDH"/>
</dbReference>
<dbReference type="Gene3D" id="3.40.50.720">
    <property type="entry name" value="NAD(P)-binding Rossmann-like Domain"/>
    <property type="match status" value="1"/>
</dbReference>
<dbReference type="InterPro" id="IPR036291">
    <property type="entry name" value="NAD(P)-bd_dom_sf"/>
</dbReference>
<dbReference type="Proteomes" id="UP001334084">
    <property type="component" value="Chromosome 7"/>
</dbReference>
<accession>A0AAX4JDU1</accession>
<name>A0AAX4JDU1_9MICR</name>
<protein>
    <submittedName>
        <fullName evidence="3">Short-chain dehydrogenase/reductase</fullName>
    </submittedName>
</protein>
<reference evidence="3" key="1">
    <citation type="journal article" date="2024" name="BMC Genomics">
        <title>Functional annotation of a divergent genome using sequence and structure-based similarity.</title>
        <authorList>
            <person name="Svedberg D."/>
            <person name="Winiger R.R."/>
            <person name="Berg A."/>
            <person name="Sharma H."/>
            <person name="Tellgren-Roth C."/>
            <person name="Debrunner-Vossbrinck B.A."/>
            <person name="Vossbrinck C.R."/>
            <person name="Barandun J."/>
        </authorList>
    </citation>
    <scope>NUCLEOTIDE SEQUENCE</scope>
    <source>
        <strain evidence="3">Illinois isolate</strain>
    </source>
</reference>
<evidence type="ECO:0000313" key="4">
    <source>
        <dbReference type="Proteomes" id="UP001334084"/>
    </source>
</evidence>